<dbReference type="PROSITE" id="PS51720">
    <property type="entry name" value="G_AIG1"/>
    <property type="match status" value="2"/>
</dbReference>
<feature type="compositionally biased region" description="Basic and acidic residues" evidence="4">
    <location>
        <begin position="1969"/>
        <end position="1987"/>
    </location>
</feature>
<feature type="compositionally biased region" description="Basic and acidic residues" evidence="4">
    <location>
        <begin position="752"/>
        <end position="773"/>
    </location>
</feature>
<proteinExistence type="inferred from homology"/>
<feature type="region of interest" description="Disordered" evidence="4">
    <location>
        <begin position="1925"/>
        <end position="2025"/>
    </location>
</feature>
<evidence type="ECO:0000256" key="2">
    <source>
        <dbReference type="ARBA" id="ARBA00022741"/>
    </source>
</evidence>
<evidence type="ECO:0000256" key="1">
    <source>
        <dbReference type="ARBA" id="ARBA00008535"/>
    </source>
</evidence>
<dbReference type="Pfam" id="PF04548">
    <property type="entry name" value="AIG1"/>
    <property type="match status" value="2"/>
</dbReference>
<accession>A0A8T0A9Y9</accession>
<dbReference type="EMBL" id="JABFDY010000025">
    <property type="protein sequence ID" value="KAF7688875.1"/>
    <property type="molecule type" value="Genomic_DNA"/>
</dbReference>
<feature type="compositionally biased region" description="Basic and acidic residues" evidence="4">
    <location>
        <begin position="1947"/>
        <end position="1958"/>
    </location>
</feature>
<feature type="compositionally biased region" description="Basic and acidic residues" evidence="4">
    <location>
        <begin position="1029"/>
        <end position="1051"/>
    </location>
</feature>
<evidence type="ECO:0000259" key="5">
    <source>
        <dbReference type="PROSITE" id="PS51720"/>
    </source>
</evidence>
<feature type="region of interest" description="Disordered" evidence="4">
    <location>
        <begin position="819"/>
        <end position="870"/>
    </location>
</feature>
<feature type="coiled-coil region" evidence="3">
    <location>
        <begin position="1248"/>
        <end position="1317"/>
    </location>
</feature>
<keyword evidence="2" id="KW-0547">Nucleotide-binding</keyword>
<evidence type="ECO:0000313" key="7">
    <source>
        <dbReference type="Proteomes" id="UP000606274"/>
    </source>
</evidence>
<sequence length="2594" mass="294328">MFFSPQLFFRLKTTIELPTLRDKSSWRKVLSKQCSKLFYHLPKLTSRISCRKADIFWQPKDMEENTRIQNETLLQEKSESSISDDLNLAATSECESVNSTEIKRSSDEPTTSETKPAVLVVLHHTFDPVSVVPDSSRAVTRENVLPVDCLSYEDLGLLQCTKNDVAYNKVKFWSEKQVMKRIQIAETEGDESWEDVSATEVSENHSKNSSDDEQMDESRTQELKSSDNITSVGKRFSVLLTGNTQNAHKTFVDHLRGEISDLQEVDRVDQSDFILVFCPVVSRAGTDIEAAERKLQRISETKPAVLVVLHHTFDPESVVPDSSRAVTRENVLTVDCLFYEDLGLLQCTKNNVTYNRVKFWIEKQVMKRIQIAETEGDESWEDASATAVFENHSKKPSDDEQMDESRTQELKSSDSSHSQQHSTLVPQEKDIKTCNIEDDFEFVENITLIGKRFSVLLTGNTLNAHKTFVDHLRGEISDLQEVDSVDQSDFILVFCPVVSRAGTDIEAAEHKLQRISETKPAVLVVLHHTFNPESVVPDSSRAVTRKNVLTVDCLFYEDQGLLQCTKNNVAYTKIKYWRENQVLYGQIAGNISQSFLLRKKCFIISFENNWTSGEHFKNEIPGLEEVSTVEECDLILAFYSAVSQDEFGIELALKKIQDTSDTKPAVLVLLPHATEAKCVELNISRAVNRENTFIISCQIYKNQSLLQFLGELIWIVWSNKYQISDFVLQFLAHLPQLIASKIVGSSTQLLTQEKKSEEDKKQDSFVFVDMKDDDKDDDDDQEGRGQKREPREMRAHWEGECGGYRIAVQSRGAEAGNMVHKCNENPEKPQMDQPEQSKPMNTVPEAEKPSTSSEDKTNQRETSEDQRIAENIKPVLLGNKFFIHVTGKTLNSHKEFMDQLKNSTPWLQEVETVDECDFILVFCPVVSRAGTDIEAAEKSLYKISATKPAVLVVLHHTSDPECVVSDSSRAAKRENMITYDCLFHEDQGLLQCKRNADVINNIKTQIKTQTKIQIPFLDLTEWSNINNKSEQRSSTRKENPAIDSRCKEISKQSEQGTQPCTTSENQTQACTYIEAVELIITTELRLVLVGESGSDKTAAKNTIQGREEVNLATTSTATATEQSQSTHASAGRKVIMVDNLDGSSPEIQEVKQCVGPQAFLLVIPVKNSEDKVHNVDETQVSPETMEEIFGKKCWSNTMILFTVSDKLQERHIEEFIQSGDLNTRRLVEKCGNRFHCLNIKDSGDGSQVSELLEKIEKMLNRNKNAIEISQMIKDMERERQEKDAPIRQVELKMENKLKAIEENIKKYAEDLKELETRQIVPGNKEMVSKLKEKHELMKEIGENIKEMYGRGMTLWDQEQLQQNIDVKPQNNTEFRVTTSDTIDEKAKHLKVDGELKLSLLGSLVTISGAARYFNDTKKSFIQDRLTLHYRTTTKFEQLTMNHLAKGKMGHHEVFDHDVATHVVTAVLYGADAYFVFDRENNLSKETTNVEVEGKISLDKLKSLLSVGAHAALNMNENDKKVAKQLSCTFYGDFILPSNPATFDEAMKVYTDLPKMLGENGEHAVPVRVWLYPLVKLDPRAAKLERNISTDVIRAVESVIEALNVTNMKCGDLLQDTVAKSFTTFYKQVQDFQKFCYEYKQDFMKKLGFLLPDIRGGKTDISAVSDLIQAHEKSPFNTRDLQQWITEKEKKNIQIKTVLKQLCDLGAEVNDDIHKYLLDLNVEKLVAYAFNCLQYSDLLLTKQKIYLNPSTMKNFTHAHEEQLKIFKNLITFNNKSESTKFIVQSLPQTSNGPCSCILVYDNECSEPICFTPPSKPECPKIECVTDHNVTVKMGSPCAATLQRKLLYKMKLEKDWKSQPVDQDVITLTDLKEGTDYEIKCGAVGKLDYMVESDINTVTTTLSVVKPQMEPKSTESESTQQKIGNMVHNCNENPEKPQMDQSGSVDSPVEDKKPSTRFDDTSNSGSTEKQILPERNKMSSNCEEPHEQFQTDQSKPMNTVPEGEKPSTSSEDKTNQRKTSKDQKIAGNIKPVLLGNKFFIHVTGRTLNSHKEFMDQLKKSTPWLQEVKTVDECDFILVFCPVVSQAGNDIKAAEKSLHNISATKPAVLVVLHHTFDPECVVSDSSRTAKRENMITYDCLFHEDRGLLQCKRNADVINNIKTQIKTQTKIQIPFLDLTEWSNINNKSEQRSSTRKENPAIDSRHKEINEQNKQGTQPCTTFESQKQAREFRNAVGFSTTDILSENIKQLENVKKELLKKEAELSVNKELIITTELRLVLVGESGSDKTAAKNIIQGREEVNLATTSTATATEQSQSTHASAGRKMIMVDNLDGSSPEIQEVKQCVGPQAFLLVIPVKNSEDKVHNVDETQMSPETIEEIFGKKCWSNTMILFTDSDKLQERQIEEFIQSGDLRTRRLVEKCGNRFHCLNIKDSGDGSQVSELLEKIEKMLNRNKNASEISQMIKDMERERQEKDASIRQVELEMENKLKAIEENIKKYAEDLKELETRQIVPRKLLYKMKLEKDWKSQPVDQDVITLTDLKEGTDYEIKCGAVGKLDYMVESDINTVTTTLSAVKPQKEPKSTESESTQQKIGDETY</sequence>
<evidence type="ECO:0000256" key="3">
    <source>
        <dbReference type="SAM" id="Coils"/>
    </source>
</evidence>
<comment type="similarity">
    <text evidence="1">Belongs to the TRAFAC class TrmE-Era-EngA-EngB-Septin-like GTPase superfamily. AIG1/Toc34/Toc159-like paraseptin GTPase family. IAN subfamily.</text>
</comment>
<dbReference type="InterPro" id="IPR003961">
    <property type="entry name" value="FN3_dom"/>
</dbReference>
<evidence type="ECO:0000313" key="6">
    <source>
        <dbReference type="EMBL" id="KAF7688875.1"/>
    </source>
</evidence>
<dbReference type="InterPro" id="IPR048997">
    <property type="entry name" value="Stonustoxin-like_helical"/>
</dbReference>
<feature type="compositionally biased region" description="Basic and acidic residues" evidence="4">
    <location>
        <begin position="202"/>
        <end position="225"/>
    </location>
</feature>
<feature type="compositionally biased region" description="Basic and acidic residues" evidence="4">
    <location>
        <begin position="391"/>
        <end position="414"/>
    </location>
</feature>
<dbReference type="Pfam" id="PF21109">
    <property type="entry name" value="Stonustoxin_helical"/>
    <property type="match status" value="1"/>
</dbReference>
<feature type="compositionally biased region" description="Basic and acidic residues" evidence="4">
    <location>
        <begin position="821"/>
        <end position="830"/>
    </location>
</feature>
<dbReference type="CDD" id="cd00063">
    <property type="entry name" value="FN3"/>
    <property type="match status" value="1"/>
</dbReference>
<dbReference type="InterPro" id="IPR036116">
    <property type="entry name" value="FN3_sf"/>
</dbReference>
<reference evidence="6" key="1">
    <citation type="submission" date="2020-08" db="EMBL/GenBank/DDBJ databases">
        <title>Chromosome-level assembly of Southern catfish (Silurus meridionalis) provides insights into visual adaptation to the nocturnal and benthic lifestyles.</title>
        <authorList>
            <person name="Zhang Y."/>
            <person name="Wang D."/>
            <person name="Peng Z."/>
        </authorList>
    </citation>
    <scope>NUCLEOTIDE SEQUENCE</scope>
    <source>
        <strain evidence="6">SWU-2019-XX</strain>
        <tissue evidence="6">Muscle</tissue>
    </source>
</reference>
<dbReference type="Proteomes" id="UP000606274">
    <property type="component" value="Unassembled WGS sequence"/>
</dbReference>
<dbReference type="GO" id="GO:0005525">
    <property type="term" value="F:GTP binding"/>
    <property type="evidence" value="ECO:0007669"/>
    <property type="project" value="InterPro"/>
</dbReference>
<dbReference type="Gene3D" id="3.40.50.300">
    <property type="entry name" value="P-loop containing nucleotide triphosphate hydrolases"/>
    <property type="match status" value="2"/>
</dbReference>
<name>A0A8T0A9Y9_SILME</name>
<keyword evidence="7" id="KW-1185">Reference proteome</keyword>
<dbReference type="InterPro" id="IPR006703">
    <property type="entry name" value="G_AIG1"/>
</dbReference>
<feature type="domain" description="AIG1-type G" evidence="5">
    <location>
        <begin position="2269"/>
        <end position="2464"/>
    </location>
</feature>
<feature type="compositionally biased region" description="Polar residues" evidence="4">
    <location>
        <begin position="1052"/>
        <end position="1064"/>
    </location>
</feature>
<evidence type="ECO:0000256" key="4">
    <source>
        <dbReference type="SAM" id="MobiDB-lite"/>
    </source>
</evidence>
<organism evidence="6 7">
    <name type="scientific">Silurus meridionalis</name>
    <name type="common">Southern catfish</name>
    <name type="synonym">Silurus soldatovi meridionalis</name>
    <dbReference type="NCBI Taxonomy" id="175797"/>
    <lineage>
        <taxon>Eukaryota</taxon>
        <taxon>Metazoa</taxon>
        <taxon>Chordata</taxon>
        <taxon>Craniata</taxon>
        <taxon>Vertebrata</taxon>
        <taxon>Euteleostomi</taxon>
        <taxon>Actinopterygii</taxon>
        <taxon>Neopterygii</taxon>
        <taxon>Teleostei</taxon>
        <taxon>Ostariophysi</taxon>
        <taxon>Siluriformes</taxon>
        <taxon>Siluridae</taxon>
        <taxon>Silurus</taxon>
    </lineage>
</organism>
<feature type="coiled-coil region" evidence="3">
    <location>
        <begin position="2436"/>
        <end position="2505"/>
    </location>
</feature>
<feature type="region of interest" description="Disordered" evidence="4">
    <location>
        <begin position="389"/>
        <end position="428"/>
    </location>
</feature>
<protein>
    <recommendedName>
        <fullName evidence="5">AIG1-type G domain-containing protein</fullName>
    </recommendedName>
</protein>
<comment type="caution">
    <text evidence="6">The sequence shown here is derived from an EMBL/GenBank/DDBJ whole genome shotgun (WGS) entry which is preliminary data.</text>
</comment>
<feature type="coiled-coil region" evidence="3">
    <location>
        <begin position="2236"/>
        <end position="2263"/>
    </location>
</feature>
<dbReference type="PANTHER" id="PTHR34488">
    <property type="entry name" value="SI:CH211-245H14.1-RELATED"/>
    <property type="match status" value="1"/>
</dbReference>
<feature type="compositionally biased region" description="Basic and acidic residues" evidence="4">
    <location>
        <begin position="2000"/>
        <end position="2022"/>
    </location>
</feature>
<keyword evidence="3" id="KW-0175">Coiled coil</keyword>
<feature type="region of interest" description="Disordered" evidence="4">
    <location>
        <begin position="189"/>
        <end position="227"/>
    </location>
</feature>
<dbReference type="PANTHER" id="PTHR34488:SF1">
    <property type="entry name" value="SI:CH211-245H14.1-RELATED"/>
    <property type="match status" value="1"/>
</dbReference>
<feature type="region of interest" description="Disordered" evidence="4">
    <location>
        <begin position="752"/>
        <end position="796"/>
    </location>
</feature>
<feature type="compositionally biased region" description="Basic and acidic residues" evidence="4">
    <location>
        <begin position="782"/>
        <end position="796"/>
    </location>
</feature>
<dbReference type="SUPFAM" id="SSF49265">
    <property type="entry name" value="Fibronectin type III"/>
    <property type="match status" value="1"/>
</dbReference>
<dbReference type="InterPro" id="IPR027417">
    <property type="entry name" value="P-loop_NTPase"/>
</dbReference>
<gene>
    <name evidence="6" type="ORF">HF521_013682</name>
</gene>
<feature type="region of interest" description="Disordered" evidence="4">
    <location>
        <begin position="2568"/>
        <end position="2594"/>
    </location>
</feature>
<feature type="domain" description="AIG1-type G" evidence="5">
    <location>
        <begin position="1081"/>
        <end position="1276"/>
    </location>
</feature>
<feature type="region of interest" description="Disordered" evidence="4">
    <location>
        <begin position="1028"/>
        <end position="1064"/>
    </location>
</feature>
<feature type="compositionally biased region" description="Basic and acidic residues" evidence="4">
    <location>
        <begin position="845"/>
        <end position="870"/>
    </location>
</feature>